<dbReference type="Proteomes" id="UP001157006">
    <property type="component" value="Chromosome 1S"/>
</dbReference>
<organism evidence="1 2">
    <name type="scientific">Vicia faba</name>
    <name type="common">Broad bean</name>
    <name type="synonym">Faba vulgaris</name>
    <dbReference type="NCBI Taxonomy" id="3906"/>
    <lineage>
        <taxon>Eukaryota</taxon>
        <taxon>Viridiplantae</taxon>
        <taxon>Streptophyta</taxon>
        <taxon>Embryophyta</taxon>
        <taxon>Tracheophyta</taxon>
        <taxon>Spermatophyta</taxon>
        <taxon>Magnoliopsida</taxon>
        <taxon>eudicotyledons</taxon>
        <taxon>Gunneridae</taxon>
        <taxon>Pentapetalae</taxon>
        <taxon>rosids</taxon>
        <taxon>fabids</taxon>
        <taxon>Fabales</taxon>
        <taxon>Fabaceae</taxon>
        <taxon>Papilionoideae</taxon>
        <taxon>50 kb inversion clade</taxon>
        <taxon>NPAAA clade</taxon>
        <taxon>Hologalegina</taxon>
        <taxon>IRL clade</taxon>
        <taxon>Fabeae</taxon>
        <taxon>Vicia</taxon>
    </lineage>
</organism>
<proteinExistence type="predicted"/>
<keyword evidence="2" id="KW-1185">Reference proteome</keyword>
<dbReference type="AlphaFoldDB" id="A0AAV0Z6P5"/>
<gene>
    <name evidence="1" type="ORF">VFH_I056920</name>
</gene>
<sequence length="127" mass="14032">MSGNEILIKVVAQAIPSFIMNYYRSPVGVCQEIEGMLSKFYGELKMGRGKYIFSAGTKIPIYVWRSILSAMECVTKGSKWLIGTGAKVHIWKDNWIPGVAGFKPVSSVCVLNCDAKDCDLIDHHLGC</sequence>
<accession>A0AAV0Z6P5</accession>
<evidence type="ECO:0000313" key="2">
    <source>
        <dbReference type="Proteomes" id="UP001157006"/>
    </source>
</evidence>
<name>A0AAV0Z6P5_VICFA</name>
<dbReference type="EMBL" id="OX451735">
    <property type="protein sequence ID" value="CAI8592753.1"/>
    <property type="molecule type" value="Genomic_DNA"/>
</dbReference>
<protein>
    <submittedName>
        <fullName evidence="1">Uncharacterized protein</fullName>
    </submittedName>
</protein>
<evidence type="ECO:0000313" key="1">
    <source>
        <dbReference type="EMBL" id="CAI8592753.1"/>
    </source>
</evidence>
<reference evidence="1 2" key="1">
    <citation type="submission" date="2023-01" db="EMBL/GenBank/DDBJ databases">
        <authorList>
            <person name="Kreplak J."/>
        </authorList>
    </citation>
    <scope>NUCLEOTIDE SEQUENCE [LARGE SCALE GENOMIC DNA]</scope>
</reference>